<gene>
    <name evidence="1" type="ORF">S03H2_71829</name>
</gene>
<evidence type="ECO:0000313" key="1">
    <source>
        <dbReference type="EMBL" id="GAH94748.1"/>
    </source>
</evidence>
<accession>X1LKT5</accession>
<feature type="non-terminal residue" evidence="1">
    <location>
        <position position="36"/>
    </location>
</feature>
<name>X1LKT5_9ZZZZ</name>
<protein>
    <submittedName>
        <fullName evidence="1">Uncharacterized protein</fullName>
    </submittedName>
</protein>
<sequence>MTNPHPEEKLRLFQLLSQHEGWPETLKEAIQVEKDG</sequence>
<comment type="caution">
    <text evidence="1">The sequence shown here is derived from an EMBL/GenBank/DDBJ whole genome shotgun (WGS) entry which is preliminary data.</text>
</comment>
<reference evidence="1" key="1">
    <citation type="journal article" date="2014" name="Front. Microbiol.">
        <title>High frequency of phylogenetically diverse reductive dehalogenase-homologous genes in deep subseafloor sedimentary metagenomes.</title>
        <authorList>
            <person name="Kawai M."/>
            <person name="Futagami T."/>
            <person name="Toyoda A."/>
            <person name="Takaki Y."/>
            <person name="Nishi S."/>
            <person name="Hori S."/>
            <person name="Arai W."/>
            <person name="Tsubouchi T."/>
            <person name="Morono Y."/>
            <person name="Uchiyama I."/>
            <person name="Ito T."/>
            <person name="Fujiyama A."/>
            <person name="Inagaki F."/>
            <person name="Takami H."/>
        </authorList>
    </citation>
    <scope>NUCLEOTIDE SEQUENCE</scope>
    <source>
        <strain evidence="1">Expedition CK06-06</strain>
    </source>
</reference>
<proteinExistence type="predicted"/>
<organism evidence="1">
    <name type="scientific">marine sediment metagenome</name>
    <dbReference type="NCBI Taxonomy" id="412755"/>
    <lineage>
        <taxon>unclassified sequences</taxon>
        <taxon>metagenomes</taxon>
        <taxon>ecological metagenomes</taxon>
    </lineage>
</organism>
<dbReference type="EMBL" id="BARU01048258">
    <property type="protein sequence ID" value="GAH94748.1"/>
    <property type="molecule type" value="Genomic_DNA"/>
</dbReference>
<dbReference type="AlphaFoldDB" id="X1LKT5"/>